<dbReference type="GO" id="GO:0005615">
    <property type="term" value="C:extracellular space"/>
    <property type="evidence" value="ECO:0007669"/>
    <property type="project" value="UniProtKB-KW"/>
</dbReference>
<dbReference type="SUPFAM" id="SSF54117">
    <property type="entry name" value="Interleukin 8-like chemokines"/>
    <property type="match status" value="1"/>
</dbReference>
<feature type="signal peptide" evidence="3">
    <location>
        <begin position="1"/>
        <end position="22"/>
    </location>
</feature>
<evidence type="ECO:0000313" key="6">
    <source>
        <dbReference type="Proteomes" id="UP000261340"/>
    </source>
</evidence>
<evidence type="ECO:0000259" key="4">
    <source>
        <dbReference type="Pfam" id="PF00048"/>
    </source>
</evidence>
<sequence length="153" mass="17302">MDVKVVFVIVCLCALAITSTEAGIPKCCMSTKNPINQRILTYVQKWKMQEIGGPCEIQALVLYVKDFKRPVCAHPSVKADIEKLERKKKRRAAEERAAKERAAKERAAKERAAKERAAKERAAEERAAKERAAKQKNLFPRKSGCHVSHLWCL</sequence>
<evidence type="ECO:0000256" key="3">
    <source>
        <dbReference type="SAM" id="SignalP"/>
    </source>
</evidence>
<dbReference type="GeneTree" id="ENSGT01030000234769"/>
<keyword evidence="6" id="KW-1185">Reference proteome</keyword>
<reference evidence="5" key="1">
    <citation type="submission" date="2025-08" db="UniProtKB">
        <authorList>
            <consortium name="Ensembl"/>
        </authorList>
    </citation>
    <scope>IDENTIFICATION</scope>
</reference>
<reference evidence="5" key="2">
    <citation type="submission" date="2025-09" db="UniProtKB">
        <authorList>
            <consortium name="Ensembl"/>
        </authorList>
    </citation>
    <scope>IDENTIFICATION</scope>
</reference>
<dbReference type="Pfam" id="PF00048">
    <property type="entry name" value="IL8"/>
    <property type="match status" value="1"/>
</dbReference>
<feature type="region of interest" description="Disordered" evidence="2">
    <location>
        <begin position="92"/>
        <end position="139"/>
    </location>
</feature>
<accession>A0A3Q0R584</accession>
<keyword evidence="3" id="KW-0732">Signal</keyword>
<dbReference type="Ensembl" id="ENSACIT00000005442.1">
    <property type="protein sequence ID" value="ENSACIP00000005277.1"/>
    <property type="gene ID" value="ENSACIG00000004167.1"/>
</dbReference>
<protein>
    <recommendedName>
        <fullName evidence="4">Chemokine interleukin-8-like domain-containing protein</fullName>
    </recommendedName>
</protein>
<dbReference type="Gene3D" id="2.40.50.40">
    <property type="match status" value="1"/>
</dbReference>
<evidence type="ECO:0000256" key="1">
    <source>
        <dbReference type="ARBA" id="ARBA00022514"/>
    </source>
</evidence>
<dbReference type="Proteomes" id="UP000261340">
    <property type="component" value="Unplaced"/>
</dbReference>
<dbReference type="GO" id="GO:0006955">
    <property type="term" value="P:immune response"/>
    <property type="evidence" value="ECO:0007669"/>
    <property type="project" value="InterPro"/>
</dbReference>
<evidence type="ECO:0000313" key="5">
    <source>
        <dbReference type="Ensembl" id="ENSACIP00000005277.1"/>
    </source>
</evidence>
<keyword evidence="1" id="KW-0202">Cytokine</keyword>
<dbReference type="GO" id="GO:0008009">
    <property type="term" value="F:chemokine activity"/>
    <property type="evidence" value="ECO:0007669"/>
    <property type="project" value="InterPro"/>
</dbReference>
<feature type="chain" id="PRO_5018663090" description="Chemokine interleukin-8-like domain-containing protein" evidence="3">
    <location>
        <begin position="23"/>
        <end position="153"/>
    </location>
</feature>
<organism evidence="5 6">
    <name type="scientific">Amphilophus citrinellus</name>
    <name type="common">Midas cichlid</name>
    <name type="synonym">Cichlasoma citrinellum</name>
    <dbReference type="NCBI Taxonomy" id="61819"/>
    <lineage>
        <taxon>Eukaryota</taxon>
        <taxon>Metazoa</taxon>
        <taxon>Chordata</taxon>
        <taxon>Craniata</taxon>
        <taxon>Vertebrata</taxon>
        <taxon>Euteleostomi</taxon>
        <taxon>Actinopterygii</taxon>
        <taxon>Neopterygii</taxon>
        <taxon>Teleostei</taxon>
        <taxon>Neoteleostei</taxon>
        <taxon>Acanthomorphata</taxon>
        <taxon>Ovalentaria</taxon>
        <taxon>Cichlomorphae</taxon>
        <taxon>Cichliformes</taxon>
        <taxon>Cichlidae</taxon>
        <taxon>New World cichlids</taxon>
        <taxon>Cichlasomatinae</taxon>
        <taxon>Heroini</taxon>
        <taxon>Amphilophus</taxon>
    </lineage>
</organism>
<dbReference type="InterPro" id="IPR036048">
    <property type="entry name" value="Interleukin_8-like_sf"/>
</dbReference>
<feature type="compositionally biased region" description="Basic and acidic residues" evidence="2">
    <location>
        <begin position="92"/>
        <end position="133"/>
    </location>
</feature>
<name>A0A3Q0R584_AMPCI</name>
<evidence type="ECO:0000256" key="2">
    <source>
        <dbReference type="SAM" id="MobiDB-lite"/>
    </source>
</evidence>
<proteinExistence type="predicted"/>
<feature type="domain" description="Chemokine interleukin-8-like" evidence="4">
    <location>
        <begin position="26"/>
        <end position="78"/>
    </location>
</feature>
<dbReference type="AlphaFoldDB" id="A0A3Q0R584"/>
<dbReference type="InterPro" id="IPR001811">
    <property type="entry name" value="Chemokine_IL8-like_dom"/>
</dbReference>